<reference evidence="1 2" key="1">
    <citation type="journal article" date="2020" name="Cell">
        <title>Large-Scale Comparative Analyses of Tick Genomes Elucidate Their Genetic Diversity and Vector Capacities.</title>
        <authorList>
            <consortium name="Tick Genome and Microbiome Consortium (TIGMIC)"/>
            <person name="Jia N."/>
            <person name="Wang J."/>
            <person name="Shi W."/>
            <person name="Du L."/>
            <person name="Sun Y."/>
            <person name="Zhan W."/>
            <person name="Jiang J.F."/>
            <person name="Wang Q."/>
            <person name="Zhang B."/>
            <person name="Ji P."/>
            <person name="Bell-Sakyi L."/>
            <person name="Cui X.M."/>
            <person name="Yuan T.T."/>
            <person name="Jiang B.G."/>
            <person name="Yang W.F."/>
            <person name="Lam T.T."/>
            <person name="Chang Q.C."/>
            <person name="Ding S.J."/>
            <person name="Wang X.J."/>
            <person name="Zhu J.G."/>
            <person name="Ruan X.D."/>
            <person name="Zhao L."/>
            <person name="Wei J.T."/>
            <person name="Ye R.Z."/>
            <person name="Que T.C."/>
            <person name="Du C.H."/>
            <person name="Zhou Y.H."/>
            <person name="Cheng J.X."/>
            <person name="Dai P.F."/>
            <person name="Guo W.B."/>
            <person name="Han X.H."/>
            <person name="Huang E.J."/>
            <person name="Li L.F."/>
            <person name="Wei W."/>
            <person name="Gao Y.C."/>
            <person name="Liu J.Z."/>
            <person name="Shao H.Z."/>
            <person name="Wang X."/>
            <person name="Wang C.C."/>
            <person name="Yang T.C."/>
            <person name="Huo Q.B."/>
            <person name="Li W."/>
            <person name="Chen H.Y."/>
            <person name="Chen S.E."/>
            <person name="Zhou L.G."/>
            <person name="Ni X.B."/>
            <person name="Tian J.H."/>
            <person name="Sheng Y."/>
            <person name="Liu T."/>
            <person name="Pan Y.S."/>
            <person name="Xia L.Y."/>
            <person name="Li J."/>
            <person name="Zhao F."/>
            <person name="Cao W.C."/>
        </authorList>
    </citation>
    <scope>NUCLEOTIDE SEQUENCE [LARGE SCALE GENOMIC DNA]</scope>
    <source>
        <strain evidence="1">Iper-2018</strain>
    </source>
</reference>
<keyword evidence="2" id="KW-1185">Reference proteome</keyword>
<evidence type="ECO:0000313" key="1">
    <source>
        <dbReference type="EMBL" id="KAG0427519.1"/>
    </source>
</evidence>
<name>A0AC60Q1K8_IXOPE</name>
<dbReference type="Proteomes" id="UP000805193">
    <property type="component" value="Unassembled WGS sequence"/>
</dbReference>
<evidence type="ECO:0000313" key="2">
    <source>
        <dbReference type="Proteomes" id="UP000805193"/>
    </source>
</evidence>
<sequence length="102" mass="11568">MSLDTIKDSCRFLDTNNLALQCRAKAIPISEFHPYLRGQAFRDLDKLARVANQIPADILAELSYRPPPPPEACLEPSCAWTGNSRRGMEERGPWQLHSHRIP</sequence>
<proteinExistence type="predicted"/>
<protein>
    <submittedName>
        <fullName evidence="1">Uncharacterized protein</fullName>
    </submittedName>
</protein>
<accession>A0AC60Q1K8</accession>
<dbReference type="EMBL" id="JABSTQ010009619">
    <property type="protein sequence ID" value="KAG0427519.1"/>
    <property type="molecule type" value="Genomic_DNA"/>
</dbReference>
<gene>
    <name evidence="1" type="ORF">HPB47_025447</name>
</gene>
<comment type="caution">
    <text evidence="1">The sequence shown here is derived from an EMBL/GenBank/DDBJ whole genome shotgun (WGS) entry which is preliminary data.</text>
</comment>
<organism evidence="1 2">
    <name type="scientific">Ixodes persulcatus</name>
    <name type="common">Taiga tick</name>
    <dbReference type="NCBI Taxonomy" id="34615"/>
    <lineage>
        <taxon>Eukaryota</taxon>
        <taxon>Metazoa</taxon>
        <taxon>Ecdysozoa</taxon>
        <taxon>Arthropoda</taxon>
        <taxon>Chelicerata</taxon>
        <taxon>Arachnida</taxon>
        <taxon>Acari</taxon>
        <taxon>Parasitiformes</taxon>
        <taxon>Ixodida</taxon>
        <taxon>Ixodoidea</taxon>
        <taxon>Ixodidae</taxon>
        <taxon>Ixodinae</taxon>
        <taxon>Ixodes</taxon>
    </lineage>
</organism>